<dbReference type="AlphaFoldDB" id="A0A6J4P5Y8"/>
<evidence type="ECO:0000256" key="1">
    <source>
        <dbReference type="SAM" id="Phobius"/>
    </source>
</evidence>
<protein>
    <recommendedName>
        <fullName evidence="2">SHOCT domain-containing protein</fullName>
    </recommendedName>
</protein>
<evidence type="ECO:0000259" key="2">
    <source>
        <dbReference type="Pfam" id="PF09851"/>
    </source>
</evidence>
<keyword evidence="1" id="KW-1133">Transmembrane helix</keyword>
<dbReference type="Pfam" id="PF09851">
    <property type="entry name" value="SHOCT"/>
    <property type="match status" value="1"/>
</dbReference>
<name>A0A6J4P5Y8_9ACTN</name>
<dbReference type="EMBL" id="CADCUZ010000035">
    <property type="protein sequence ID" value="CAA9404379.1"/>
    <property type="molecule type" value="Genomic_DNA"/>
</dbReference>
<keyword evidence="1" id="KW-0812">Transmembrane</keyword>
<accession>A0A6J4P5Y8</accession>
<feature type="transmembrane region" description="Helical" evidence="1">
    <location>
        <begin position="21"/>
        <end position="40"/>
    </location>
</feature>
<feature type="domain" description="SHOCT" evidence="2">
    <location>
        <begin position="64"/>
        <end position="84"/>
    </location>
</feature>
<organism evidence="3">
    <name type="scientific">uncultured Rubrobacteraceae bacterium</name>
    <dbReference type="NCBI Taxonomy" id="349277"/>
    <lineage>
        <taxon>Bacteria</taxon>
        <taxon>Bacillati</taxon>
        <taxon>Actinomycetota</taxon>
        <taxon>Rubrobacteria</taxon>
        <taxon>Rubrobacterales</taxon>
        <taxon>Rubrobacteraceae</taxon>
        <taxon>environmental samples</taxon>
    </lineage>
</organism>
<dbReference type="InterPro" id="IPR018649">
    <property type="entry name" value="SHOCT"/>
</dbReference>
<keyword evidence="1" id="KW-0472">Membrane</keyword>
<sequence>MWHEWVTRYRAAAGKEARVMCGFSIIFWVVIAAFIVWIVLRQRPHVRQQVSGVFAAPRARMDPAEEILRSRLARGEIDAEEYERFLRVLEGRDSGNHPR</sequence>
<proteinExistence type="predicted"/>
<evidence type="ECO:0000313" key="3">
    <source>
        <dbReference type="EMBL" id="CAA9404379.1"/>
    </source>
</evidence>
<gene>
    <name evidence="3" type="ORF">AVDCRST_MAG55-885</name>
</gene>
<reference evidence="3" key="1">
    <citation type="submission" date="2020-02" db="EMBL/GenBank/DDBJ databases">
        <authorList>
            <person name="Meier V. D."/>
        </authorList>
    </citation>
    <scope>NUCLEOTIDE SEQUENCE</scope>
    <source>
        <strain evidence="3">AVDCRST_MAG55</strain>
    </source>
</reference>